<evidence type="ECO:0000313" key="3">
    <source>
        <dbReference type="Proteomes" id="UP000194139"/>
    </source>
</evidence>
<dbReference type="AlphaFoldDB" id="A0A1W6Z5D7"/>
<gene>
    <name evidence="2" type="ORF">CAL13_02140</name>
</gene>
<keyword evidence="3" id="KW-1185">Reference proteome</keyword>
<protein>
    <recommendedName>
        <fullName evidence="4">Lipoprotein</fullName>
    </recommendedName>
</protein>
<reference evidence="2 3" key="1">
    <citation type="submission" date="2017-05" db="EMBL/GenBank/DDBJ databases">
        <title>Complete and WGS of Bordetella genogroups.</title>
        <authorList>
            <person name="Spilker T."/>
            <person name="LiPuma J."/>
        </authorList>
    </citation>
    <scope>NUCLEOTIDE SEQUENCE [LARGE SCALE GENOMIC DNA]</scope>
    <source>
        <strain evidence="2 3">AU17164</strain>
    </source>
</reference>
<evidence type="ECO:0000256" key="1">
    <source>
        <dbReference type="SAM" id="MobiDB-lite"/>
    </source>
</evidence>
<proteinExistence type="predicted"/>
<evidence type="ECO:0000313" key="2">
    <source>
        <dbReference type="EMBL" id="ARP88471.1"/>
    </source>
</evidence>
<dbReference type="PROSITE" id="PS51257">
    <property type="entry name" value="PROKAR_LIPOPROTEIN"/>
    <property type="match status" value="1"/>
</dbReference>
<sequence>MLSRRVAVLFFVAIVSGCSSTKTSPEAPGPRAAASVSGSKAASATGDRCTWNRSKCIFEGSYEPGERDYAEQEAKRLNMAEIQRLRRSFGN</sequence>
<evidence type="ECO:0008006" key="4">
    <source>
        <dbReference type="Google" id="ProtNLM"/>
    </source>
</evidence>
<organism evidence="2 3">
    <name type="scientific">Bordetella genomosp. 9</name>
    <dbReference type="NCBI Taxonomy" id="1416803"/>
    <lineage>
        <taxon>Bacteria</taxon>
        <taxon>Pseudomonadati</taxon>
        <taxon>Pseudomonadota</taxon>
        <taxon>Betaproteobacteria</taxon>
        <taxon>Burkholderiales</taxon>
        <taxon>Alcaligenaceae</taxon>
        <taxon>Bordetella</taxon>
    </lineage>
</organism>
<accession>A0A1W6Z5D7</accession>
<feature type="region of interest" description="Disordered" evidence="1">
    <location>
        <begin position="19"/>
        <end position="47"/>
    </location>
</feature>
<dbReference type="Proteomes" id="UP000194139">
    <property type="component" value="Chromosome"/>
</dbReference>
<name>A0A1W6Z5D7_9BORD</name>
<dbReference type="EMBL" id="CP021109">
    <property type="protein sequence ID" value="ARP88471.1"/>
    <property type="molecule type" value="Genomic_DNA"/>
</dbReference>
<feature type="compositionally biased region" description="Low complexity" evidence="1">
    <location>
        <begin position="32"/>
        <end position="44"/>
    </location>
</feature>